<evidence type="ECO:0000313" key="3">
    <source>
        <dbReference type="Proteomes" id="UP001139477"/>
    </source>
</evidence>
<gene>
    <name evidence="2" type="ORF">NHG85_09240</name>
</gene>
<feature type="non-terminal residue" evidence="2">
    <location>
        <position position="1"/>
    </location>
</feature>
<name>A0A9X2JPD4_9RHOB</name>
<evidence type="ECO:0000256" key="1">
    <source>
        <dbReference type="SAM" id="MobiDB-lite"/>
    </source>
</evidence>
<dbReference type="EMBL" id="JAMYXC010000131">
    <property type="protein sequence ID" value="MCP1168704.1"/>
    <property type="molecule type" value="Genomic_DNA"/>
</dbReference>
<organism evidence="2 3">
    <name type="scientific">Limimaricola litoreus</name>
    <dbReference type="NCBI Taxonomy" id="2955316"/>
    <lineage>
        <taxon>Bacteria</taxon>
        <taxon>Pseudomonadati</taxon>
        <taxon>Pseudomonadota</taxon>
        <taxon>Alphaproteobacteria</taxon>
        <taxon>Rhodobacterales</taxon>
        <taxon>Paracoccaceae</taxon>
        <taxon>Limimaricola</taxon>
    </lineage>
</organism>
<dbReference type="RefSeq" id="WP_253331703.1">
    <property type="nucleotide sequence ID" value="NZ_JAMYXC010000131.1"/>
</dbReference>
<proteinExistence type="predicted"/>
<feature type="region of interest" description="Disordered" evidence="1">
    <location>
        <begin position="1"/>
        <end position="24"/>
    </location>
</feature>
<protein>
    <submittedName>
        <fullName evidence="2">Uncharacterized protein</fullName>
    </submittedName>
</protein>
<sequence length="121" mass="12792">QLAPVAPETPQARPEAWPSVPREEVTPDLLRDWQPAAAAPATPMPQTTTPVATGEIPFACLRQRQIDFEAASVVDAACLDGYPVLARSFPGDCAVSAADGGAISGYDTQCLRGRGYRVAVR</sequence>
<reference evidence="2" key="1">
    <citation type="submission" date="2022-06" db="EMBL/GenBank/DDBJ databases">
        <title>Limimaricola sediminis sp. nov., isolated from an intertidal sediment.</title>
        <authorList>
            <person name="Shao X."/>
        </authorList>
    </citation>
    <scope>NUCLEOTIDE SEQUENCE</scope>
    <source>
        <strain evidence="2">ASW11-118</strain>
    </source>
</reference>
<accession>A0A9X2JPD4</accession>
<comment type="caution">
    <text evidence="2">The sequence shown here is derived from an EMBL/GenBank/DDBJ whole genome shotgun (WGS) entry which is preliminary data.</text>
</comment>
<evidence type="ECO:0000313" key="2">
    <source>
        <dbReference type="EMBL" id="MCP1168704.1"/>
    </source>
</evidence>
<dbReference type="AlphaFoldDB" id="A0A9X2JPD4"/>
<keyword evidence="3" id="KW-1185">Reference proteome</keyword>
<dbReference type="Proteomes" id="UP001139477">
    <property type="component" value="Unassembled WGS sequence"/>
</dbReference>